<evidence type="ECO:0000259" key="2">
    <source>
        <dbReference type="PROSITE" id="PS50076"/>
    </source>
</evidence>
<dbReference type="PROSITE" id="PS00636">
    <property type="entry name" value="DNAJ_1"/>
    <property type="match status" value="1"/>
</dbReference>
<feature type="region of interest" description="Disordered" evidence="1">
    <location>
        <begin position="123"/>
        <end position="157"/>
    </location>
</feature>
<dbReference type="GO" id="GO:0051087">
    <property type="term" value="F:protein-folding chaperone binding"/>
    <property type="evidence" value="ECO:0007669"/>
    <property type="project" value="TreeGrafter"/>
</dbReference>
<organism evidence="3 4">
    <name type="scientific">Trapa natans</name>
    <name type="common">Water chestnut</name>
    <dbReference type="NCBI Taxonomy" id="22666"/>
    <lineage>
        <taxon>Eukaryota</taxon>
        <taxon>Viridiplantae</taxon>
        <taxon>Streptophyta</taxon>
        <taxon>Embryophyta</taxon>
        <taxon>Tracheophyta</taxon>
        <taxon>Spermatophyta</taxon>
        <taxon>Magnoliopsida</taxon>
        <taxon>eudicotyledons</taxon>
        <taxon>Gunneridae</taxon>
        <taxon>Pentapetalae</taxon>
        <taxon>rosids</taxon>
        <taxon>malvids</taxon>
        <taxon>Myrtales</taxon>
        <taxon>Lythraceae</taxon>
        <taxon>Trapa</taxon>
    </lineage>
</organism>
<feature type="compositionally biased region" description="Pro residues" evidence="1">
    <location>
        <begin position="148"/>
        <end position="157"/>
    </location>
</feature>
<dbReference type="GO" id="GO:0044183">
    <property type="term" value="F:protein folding chaperone"/>
    <property type="evidence" value="ECO:0007669"/>
    <property type="project" value="TreeGrafter"/>
</dbReference>
<gene>
    <name evidence="3" type="ORF">SAY86_018892</name>
</gene>
<dbReference type="PRINTS" id="PR00625">
    <property type="entry name" value="JDOMAIN"/>
</dbReference>
<evidence type="ECO:0000313" key="4">
    <source>
        <dbReference type="Proteomes" id="UP001346149"/>
    </source>
</evidence>
<protein>
    <recommendedName>
        <fullName evidence="2">J domain-containing protein</fullName>
    </recommendedName>
</protein>
<keyword evidence="4" id="KW-1185">Reference proteome</keyword>
<evidence type="ECO:0000313" key="3">
    <source>
        <dbReference type="EMBL" id="KAK4784524.1"/>
    </source>
</evidence>
<proteinExistence type="predicted"/>
<reference evidence="3 4" key="1">
    <citation type="journal article" date="2023" name="Hortic Res">
        <title>Pangenome of water caltrop reveals structural variations and asymmetric subgenome divergence after allopolyploidization.</title>
        <authorList>
            <person name="Zhang X."/>
            <person name="Chen Y."/>
            <person name="Wang L."/>
            <person name="Yuan Y."/>
            <person name="Fang M."/>
            <person name="Shi L."/>
            <person name="Lu R."/>
            <person name="Comes H.P."/>
            <person name="Ma Y."/>
            <person name="Chen Y."/>
            <person name="Huang G."/>
            <person name="Zhou Y."/>
            <person name="Zheng Z."/>
            <person name="Qiu Y."/>
        </authorList>
    </citation>
    <scope>NUCLEOTIDE SEQUENCE [LARGE SCALE GENOMIC DNA]</scope>
    <source>
        <strain evidence="3">F231</strain>
    </source>
</reference>
<dbReference type="Gene3D" id="1.10.287.110">
    <property type="entry name" value="DnaJ domain"/>
    <property type="match status" value="1"/>
</dbReference>
<dbReference type="GO" id="GO:0051082">
    <property type="term" value="F:unfolded protein binding"/>
    <property type="evidence" value="ECO:0007669"/>
    <property type="project" value="TreeGrafter"/>
</dbReference>
<dbReference type="PANTHER" id="PTHR43948">
    <property type="entry name" value="DNAJ HOMOLOG SUBFAMILY B"/>
    <property type="match status" value="1"/>
</dbReference>
<sequence>MGVDYYNVLKVRRDAGEDLRKAYKRLAVKWHPDKNLVNHKEAEAKFKLVSEAYDVLSDPHRRNIYDLYGEEALKGAYDVTPPPPERSDSSVGSRPDSSSFRYDSRDPGEFFADLFGDRLSRDRLFGERGHRRGGERAERSPEAGGSKKPPPVENKLA</sequence>
<dbReference type="Pfam" id="PF00226">
    <property type="entry name" value="DnaJ"/>
    <property type="match status" value="1"/>
</dbReference>
<dbReference type="InterPro" id="IPR001623">
    <property type="entry name" value="DnaJ_domain"/>
</dbReference>
<feature type="domain" description="J" evidence="2">
    <location>
        <begin position="4"/>
        <end position="69"/>
    </location>
</feature>
<accession>A0AAN7LH32</accession>
<feature type="region of interest" description="Disordered" evidence="1">
    <location>
        <begin position="75"/>
        <end position="109"/>
    </location>
</feature>
<name>A0AAN7LH32_TRANT</name>
<dbReference type="InterPro" id="IPR018253">
    <property type="entry name" value="DnaJ_domain_CS"/>
</dbReference>
<dbReference type="AlphaFoldDB" id="A0AAN7LH32"/>
<dbReference type="GO" id="GO:0005737">
    <property type="term" value="C:cytoplasm"/>
    <property type="evidence" value="ECO:0007669"/>
    <property type="project" value="TreeGrafter"/>
</dbReference>
<feature type="compositionally biased region" description="Basic and acidic residues" evidence="1">
    <location>
        <begin position="123"/>
        <end position="141"/>
    </location>
</feature>
<dbReference type="EMBL" id="JAXQNO010000014">
    <property type="protein sequence ID" value="KAK4784524.1"/>
    <property type="molecule type" value="Genomic_DNA"/>
</dbReference>
<evidence type="ECO:0000256" key="1">
    <source>
        <dbReference type="SAM" id="MobiDB-lite"/>
    </source>
</evidence>
<dbReference type="Proteomes" id="UP001346149">
    <property type="component" value="Unassembled WGS sequence"/>
</dbReference>
<dbReference type="InterPro" id="IPR036869">
    <property type="entry name" value="J_dom_sf"/>
</dbReference>
<dbReference type="CDD" id="cd06257">
    <property type="entry name" value="DnaJ"/>
    <property type="match status" value="1"/>
</dbReference>
<dbReference type="SUPFAM" id="SSF46565">
    <property type="entry name" value="Chaperone J-domain"/>
    <property type="match status" value="1"/>
</dbReference>
<dbReference type="PANTHER" id="PTHR43948:SF10">
    <property type="entry name" value="MRJ, ISOFORM E"/>
    <property type="match status" value="1"/>
</dbReference>
<comment type="caution">
    <text evidence="3">The sequence shown here is derived from an EMBL/GenBank/DDBJ whole genome shotgun (WGS) entry which is preliminary data.</text>
</comment>
<dbReference type="SMART" id="SM00271">
    <property type="entry name" value="DnaJ"/>
    <property type="match status" value="1"/>
</dbReference>
<feature type="compositionally biased region" description="Low complexity" evidence="1">
    <location>
        <begin position="89"/>
        <end position="99"/>
    </location>
</feature>
<dbReference type="PROSITE" id="PS50076">
    <property type="entry name" value="DNAJ_2"/>
    <property type="match status" value="1"/>
</dbReference>